<evidence type="ECO:0000256" key="4">
    <source>
        <dbReference type="ARBA" id="ARBA00022640"/>
    </source>
</evidence>
<feature type="transmembrane region" description="Helical" evidence="9">
    <location>
        <begin position="316"/>
        <end position="336"/>
    </location>
</feature>
<dbReference type="EMBL" id="CACSLK010027829">
    <property type="protein sequence ID" value="CAA0830528.1"/>
    <property type="molecule type" value="Genomic_DNA"/>
</dbReference>
<dbReference type="GO" id="GO:0099402">
    <property type="term" value="P:plant organ development"/>
    <property type="evidence" value="ECO:0007669"/>
    <property type="project" value="TreeGrafter"/>
</dbReference>
<dbReference type="OrthoDB" id="205639at2759"/>
<proteinExistence type="inferred from homology"/>
<protein>
    <submittedName>
        <fullName evidence="10">Uncharacterized protein</fullName>
    </submittedName>
</protein>
<dbReference type="Proteomes" id="UP001153555">
    <property type="component" value="Unassembled WGS sequence"/>
</dbReference>
<evidence type="ECO:0000256" key="5">
    <source>
        <dbReference type="ARBA" id="ARBA00022692"/>
    </source>
</evidence>
<keyword evidence="11" id="KW-1185">Reference proteome</keyword>
<dbReference type="GO" id="GO:0009706">
    <property type="term" value="C:chloroplast inner membrane"/>
    <property type="evidence" value="ECO:0007669"/>
    <property type="project" value="TreeGrafter"/>
</dbReference>
<evidence type="ECO:0000256" key="6">
    <source>
        <dbReference type="ARBA" id="ARBA00022946"/>
    </source>
</evidence>
<evidence type="ECO:0000256" key="2">
    <source>
        <dbReference type="ARBA" id="ARBA00010793"/>
    </source>
</evidence>
<accession>A0A9N7NI83</accession>
<comment type="similarity">
    <text evidence="2">Belongs to the RETICULATA family.</text>
</comment>
<dbReference type="AlphaFoldDB" id="A0A9N7NI83"/>
<dbReference type="InterPro" id="IPR021825">
    <property type="entry name" value="RETICULATA-related"/>
</dbReference>
<dbReference type="Pfam" id="PF11891">
    <property type="entry name" value="RETICULATA-like"/>
    <property type="match status" value="1"/>
</dbReference>
<keyword evidence="6" id="KW-0809">Transit peptide</keyword>
<organism evidence="10 11">
    <name type="scientific">Striga hermonthica</name>
    <name type="common">Purple witchweed</name>
    <name type="synonym">Buchnera hermonthica</name>
    <dbReference type="NCBI Taxonomy" id="68872"/>
    <lineage>
        <taxon>Eukaryota</taxon>
        <taxon>Viridiplantae</taxon>
        <taxon>Streptophyta</taxon>
        <taxon>Embryophyta</taxon>
        <taxon>Tracheophyta</taxon>
        <taxon>Spermatophyta</taxon>
        <taxon>Magnoliopsida</taxon>
        <taxon>eudicotyledons</taxon>
        <taxon>Gunneridae</taxon>
        <taxon>Pentapetalae</taxon>
        <taxon>asterids</taxon>
        <taxon>lamiids</taxon>
        <taxon>Lamiales</taxon>
        <taxon>Orobanchaceae</taxon>
        <taxon>Buchnereae</taxon>
        <taxon>Striga</taxon>
    </lineage>
</organism>
<keyword evidence="5 9" id="KW-0812">Transmembrane</keyword>
<feature type="transmembrane region" description="Helical" evidence="9">
    <location>
        <begin position="241"/>
        <end position="263"/>
    </location>
</feature>
<comment type="caution">
    <text evidence="10">The sequence shown here is derived from an EMBL/GenBank/DDBJ whole genome shotgun (WGS) entry which is preliminary data.</text>
</comment>
<keyword evidence="3" id="KW-0150">Chloroplast</keyword>
<evidence type="ECO:0000256" key="8">
    <source>
        <dbReference type="ARBA" id="ARBA00023136"/>
    </source>
</evidence>
<evidence type="ECO:0000256" key="9">
    <source>
        <dbReference type="SAM" id="Phobius"/>
    </source>
</evidence>
<evidence type="ECO:0000313" key="10">
    <source>
        <dbReference type="EMBL" id="CAA0830528.1"/>
    </source>
</evidence>
<keyword evidence="8 9" id="KW-0472">Membrane</keyword>
<gene>
    <name evidence="10" type="ORF">SHERM_25949</name>
</gene>
<comment type="subcellular location">
    <subcellularLocation>
        <location evidence="1">Plastid</location>
        <location evidence="1">Chloroplast membrane</location>
        <topology evidence="1">Multi-pass membrane protein</topology>
    </subcellularLocation>
</comment>
<name>A0A9N7NI83_STRHE</name>
<evidence type="ECO:0000256" key="3">
    <source>
        <dbReference type="ARBA" id="ARBA00022528"/>
    </source>
</evidence>
<dbReference type="PANTHER" id="PTHR31038">
    <property type="entry name" value="EXPRESSED PROTEIN-RELATED"/>
    <property type="match status" value="1"/>
</dbReference>
<reference evidence="10" key="1">
    <citation type="submission" date="2019-12" db="EMBL/GenBank/DDBJ databases">
        <authorList>
            <person name="Scholes J."/>
        </authorList>
    </citation>
    <scope>NUCLEOTIDE SEQUENCE</scope>
</reference>
<keyword evidence="4" id="KW-0934">Plastid</keyword>
<dbReference type="PANTHER" id="PTHR31038:SF18">
    <property type="entry name" value="PROTEIN RETICULATA-RELATED 1, CHLOROPLASTIC"/>
    <property type="match status" value="1"/>
</dbReference>
<evidence type="ECO:0000256" key="1">
    <source>
        <dbReference type="ARBA" id="ARBA00004508"/>
    </source>
</evidence>
<keyword evidence="7 9" id="KW-1133">Transmembrane helix</keyword>
<sequence>MTGCSSSIRMAHLKNVSNGGVLSRCFPSKSLIDSKFQYSGFNKTRRSLHLVCEIKRPRLVVVNAVNPEAEPQSSVVVTAVSQRGDSVCLKKDAEIIEKNYISVPDIDNGGGINGGNGKFSGGGGGGGDDSEDNYEENEFGPILKFDEVIRESEARGASLPADMLEAAKTVGLRKVLLLRYLDLQGSVWPLGFLMRSCAMLRNRMLADPSFLFKIGTEIVIDSCCATFAEVRKRGKDFWAEFELYTADLLVGVVVNVALVGMLAPYARIGQPSSSQGLFGRMLRAYGALPSSVFEAERPGSRFSVNQRIATYFYKGILYGLVGFGCGIIGQGIANLIMTAKRNIKKSEDDIPVPPLIKSAALWGVFLAVSSNTRYQIINGLERIVEASPLAKKVPPVAMAFTVGVRFANNVYGGMQFVDWARLSGCQ</sequence>
<evidence type="ECO:0000256" key="7">
    <source>
        <dbReference type="ARBA" id="ARBA00022989"/>
    </source>
</evidence>
<evidence type="ECO:0000313" key="11">
    <source>
        <dbReference type="Proteomes" id="UP001153555"/>
    </source>
</evidence>